<dbReference type="Gene3D" id="3.30.450.20">
    <property type="entry name" value="PAS domain"/>
    <property type="match status" value="1"/>
</dbReference>
<evidence type="ECO:0000313" key="1">
    <source>
        <dbReference type="EMBL" id="MFC4312406.1"/>
    </source>
</evidence>
<comment type="caution">
    <text evidence="1">The sequence shown here is derived from an EMBL/GenBank/DDBJ whole genome shotgun (WGS) entry which is preliminary data.</text>
</comment>
<reference evidence="2" key="1">
    <citation type="journal article" date="2019" name="Int. J. Syst. Evol. Microbiol.">
        <title>The Global Catalogue of Microorganisms (GCM) 10K type strain sequencing project: providing services to taxonomists for standard genome sequencing and annotation.</title>
        <authorList>
            <consortium name="The Broad Institute Genomics Platform"/>
            <consortium name="The Broad Institute Genome Sequencing Center for Infectious Disease"/>
            <person name="Wu L."/>
            <person name="Ma J."/>
        </authorList>
    </citation>
    <scope>NUCLEOTIDE SEQUENCE [LARGE SCALE GENOMIC DNA]</scope>
    <source>
        <strain evidence="2">CGMCC 1.10759</strain>
    </source>
</reference>
<dbReference type="Proteomes" id="UP001595904">
    <property type="component" value="Unassembled WGS sequence"/>
</dbReference>
<dbReference type="RefSeq" id="WP_380601763.1">
    <property type="nucleotide sequence ID" value="NZ_JBHSDU010000014.1"/>
</dbReference>
<dbReference type="SUPFAM" id="SSF55785">
    <property type="entry name" value="PYP-like sensor domain (PAS domain)"/>
    <property type="match status" value="1"/>
</dbReference>
<keyword evidence="2" id="KW-1185">Reference proteome</keyword>
<dbReference type="EMBL" id="JBHSDU010000014">
    <property type="protein sequence ID" value="MFC4312406.1"/>
    <property type="molecule type" value="Genomic_DNA"/>
</dbReference>
<protein>
    <submittedName>
        <fullName evidence="1">Uncharacterized protein</fullName>
    </submittedName>
</protein>
<proteinExistence type="predicted"/>
<evidence type="ECO:0000313" key="2">
    <source>
        <dbReference type="Proteomes" id="UP001595904"/>
    </source>
</evidence>
<accession>A0ABV8SXR3</accession>
<sequence>MLNGLSRQLRRLLKETTRPNLRQRSRLLIKLGAQIHATSVDRSDGCAIAILDHCGVVRAWHDSLPGATAFDLRIIGAHVLQFYLPHDVALLRPDRDLLAARLHGSTTQHRWHRRPNGSIFWAVTVIEPIYLENGELNGYSHVTRLAHDPRGRPPAEIRDAPRQFSSFQGAIAAA</sequence>
<gene>
    <name evidence="1" type="ORF">ACFPN2_25205</name>
</gene>
<organism evidence="1 2">
    <name type="scientific">Steroidobacter flavus</name>
    <dbReference type="NCBI Taxonomy" id="1842136"/>
    <lineage>
        <taxon>Bacteria</taxon>
        <taxon>Pseudomonadati</taxon>
        <taxon>Pseudomonadota</taxon>
        <taxon>Gammaproteobacteria</taxon>
        <taxon>Steroidobacterales</taxon>
        <taxon>Steroidobacteraceae</taxon>
        <taxon>Steroidobacter</taxon>
    </lineage>
</organism>
<name>A0ABV8SXR3_9GAMM</name>
<dbReference type="InterPro" id="IPR035965">
    <property type="entry name" value="PAS-like_dom_sf"/>
</dbReference>